<protein>
    <submittedName>
        <fullName evidence="6">Peptide/nickel transport system substrate-binding protein</fullName>
    </submittedName>
</protein>
<sequence length="510" mass="56092">MFIFKKIRFVSLLLALALTACSPQDTPAESDASTSGEDKSITLLFNVQSNTIDPHTDVNYTAVRAGIAETLVTIDNDLKLRPALAESWSSVDGQNWTFLIRKGATFHNGKPVDAAAVQASLKRAQELNPSVRNSLHIREMKSDGQVLTLVTEQPDPQLPSSLVHPNTAVLAIESTEGMPVGTGPFQFLSFKPASELNVERNRNYWGGTVRIARAKFAFNEDANARLLAIQAKSADIVYRPPIESFDQLRADPSLTLESLASLRTHQLIYNFNHADLKQEAVRRAFDALIDREAIVSGIMNGQATSAAGPFLAEAPFSPKYTPKAFDLAAARQSFAAAGYQVDNGRVLQDGQPLAFRLLTYQARAELPLIAQLIQANARELGITVDIRLVDNIDEYLAANNDWDLAVYSSITAPRGDASYFLNAAYTPEGALNYAHVHQPELEVLIGKLNAAISEGERNAIAQEAVGYIDKHVLNSYIIHPNHFVVYSNHVKNWVTSKSEYYLLTKDLDIE</sequence>
<evidence type="ECO:0000256" key="4">
    <source>
        <dbReference type="SAM" id="SignalP"/>
    </source>
</evidence>
<organism evidence="6 7">
    <name type="scientific">Paenibacillus forsythiae</name>
    <dbReference type="NCBI Taxonomy" id="365616"/>
    <lineage>
        <taxon>Bacteria</taxon>
        <taxon>Bacillati</taxon>
        <taxon>Bacillota</taxon>
        <taxon>Bacilli</taxon>
        <taxon>Bacillales</taxon>
        <taxon>Paenibacillaceae</taxon>
        <taxon>Paenibacillus</taxon>
    </lineage>
</organism>
<dbReference type="Proteomes" id="UP001248709">
    <property type="component" value="Unassembled WGS sequence"/>
</dbReference>
<evidence type="ECO:0000313" key="6">
    <source>
        <dbReference type="EMBL" id="MDT3426278.1"/>
    </source>
</evidence>
<evidence type="ECO:0000313" key="7">
    <source>
        <dbReference type="Proteomes" id="UP001248709"/>
    </source>
</evidence>
<name>A0ABU3H627_9BACL</name>
<dbReference type="RefSeq" id="WP_312000948.1">
    <property type="nucleotide sequence ID" value="NZ_JAUSUY010000006.1"/>
</dbReference>
<gene>
    <name evidence="6" type="ORF">J2Z22_001804</name>
</gene>
<evidence type="ECO:0000256" key="2">
    <source>
        <dbReference type="ARBA" id="ARBA00022448"/>
    </source>
</evidence>
<comment type="caution">
    <text evidence="6">The sequence shown here is derived from an EMBL/GenBank/DDBJ whole genome shotgun (WGS) entry which is preliminary data.</text>
</comment>
<accession>A0ABU3H627</accession>
<dbReference type="EMBL" id="JAUSUY010000006">
    <property type="protein sequence ID" value="MDT3426278.1"/>
    <property type="molecule type" value="Genomic_DNA"/>
</dbReference>
<dbReference type="InterPro" id="IPR050035">
    <property type="entry name" value="NikA"/>
</dbReference>
<keyword evidence="7" id="KW-1185">Reference proteome</keyword>
<dbReference type="SUPFAM" id="SSF53850">
    <property type="entry name" value="Periplasmic binding protein-like II"/>
    <property type="match status" value="1"/>
</dbReference>
<keyword evidence="2" id="KW-0813">Transport</keyword>
<keyword evidence="3 4" id="KW-0732">Signal</keyword>
<dbReference type="Gene3D" id="3.40.190.10">
    <property type="entry name" value="Periplasmic binding protein-like II"/>
    <property type="match status" value="1"/>
</dbReference>
<dbReference type="NCBIfam" id="NF045468">
    <property type="entry name" value="Opp5A_nikA"/>
    <property type="match status" value="1"/>
</dbReference>
<dbReference type="CDD" id="cd08490">
    <property type="entry name" value="PBP2_NikA_DppA_OppA_like_3"/>
    <property type="match status" value="1"/>
</dbReference>
<evidence type="ECO:0000256" key="1">
    <source>
        <dbReference type="ARBA" id="ARBA00005695"/>
    </source>
</evidence>
<dbReference type="PANTHER" id="PTHR30290:SF9">
    <property type="entry name" value="OLIGOPEPTIDE-BINDING PROTEIN APPA"/>
    <property type="match status" value="1"/>
</dbReference>
<proteinExistence type="inferred from homology"/>
<dbReference type="Pfam" id="PF00496">
    <property type="entry name" value="SBP_bac_5"/>
    <property type="match status" value="1"/>
</dbReference>
<evidence type="ECO:0000259" key="5">
    <source>
        <dbReference type="Pfam" id="PF00496"/>
    </source>
</evidence>
<reference evidence="6 7" key="1">
    <citation type="submission" date="2023-07" db="EMBL/GenBank/DDBJ databases">
        <title>Genomic Encyclopedia of Type Strains, Phase IV (KMG-IV): sequencing the most valuable type-strain genomes for metagenomic binning, comparative biology and taxonomic classification.</title>
        <authorList>
            <person name="Goeker M."/>
        </authorList>
    </citation>
    <scope>NUCLEOTIDE SEQUENCE [LARGE SCALE GENOMIC DNA]</scope>
    <source>
        <strain evidence="6 7">T98</strain>
    </source>
</reference>
<dbReference type="Gene3D" id="3.10.105.10">
    <property type="entry name" value="Dipeptide-binding Protein, Domain 3"/>
    <property type="match status" value="1"/>
</dbReference>
<feature type="signal peptide" evidence="4">
    <location>
        <begin position="1"/>
        <end position="27"/>
    </location>
</feature>
<dbReference type="InterPro" id="IPR030678">
    <property type="entry name" value="Peptide/Ni-bd"/>
</dbReference>
<evidence type="ECO:0000256" key="3">
    <source>
        <dbReference type="ARBA" id="ARBA00022729"/>
    </source>
</evidence>
<dbReference type="InterPro" id="IPR000914">
    <property type="entry name" value="SBP_5_dom"/>
</dbReference>
<dbReference type="PIRSF" id="PIRSF002741">
    <property type="entry name" value="MppA"/>
    <property type="match status" value="1"/>
</dbReference>
<dbReference type="PROSITE" id="PS51257">
    <property type="entry name" value="PROKAR_LIPOPROTEIN"/>
    <property type="match status" value="1"/>
</dbReference>
<comment type="similarity">
    <text evidence="1">Belongs to the bacterial solute-binding protein 5 family.</text>
</comment>
<feature type="domain" description="Solute-binding protein family 5" evidence="5">
    <location>
        <begin position="79"/>
        <end position="429"/>
    </location>
</feature>
<dbReference type="PANTHER" id="PTHR30290">
    <property type="entry name" value="PERIPLASMIC BINDING COMPONENT OF ABC TRANSPORTER"/>
    <property type="match status" value="1"/>
</dbReference>
<dbReference type="InterPro" id="IPR039424">
    <property type="entry name" value="SBP_5"/>
</dbReference>
<feature type="chain" id="PRO_5047376055" evidence="4">
    <location>
        <begin position="28"/>
        <end position="510"/>
    </location>
</feature>